<dbReference type="GO" id="GO:0120147">
    <property type="term" value="F:formylglycine-generating oxidase activity"/>
    <property type="evidence" value="ECO:0007669"/>
    <property type="project" value="TreeGrafter"/>
</dbReference>
<reference evidence="5 6" key="1">
    <citation type="submission" date="2018-10" db="EMBL/GenBank/DDBJ databases">
        <title>Genomic Encyclopedia of Archaeal and Bacterial Type Strains, Phase II (KMG-II): from individual species to whole genera.</title>
        <authorList>
            <person name="Goeker M."/>
        </authorList>
    </citation>
    <scope>NUCLEOTIDE SEQUENCE [LARGE SCALE GENOMIC DNA]</scope>
    <source>
        <strain evidence="5 6">DSM 25217</strain>
    </source>
</reference>
<evidence type="ECO:0000259" key="4">
    <source>
        <dbReference type="Pfam" id="PF08308"/>
    </source>
</evidence>
<dbReference type="InterPro" id="IPR051043">
    <property type="entry name" value="Sulfatase_Mod_Factor_Kinase"/>
</dbReference>
<feature type="transmembrane region" description="Helical" evidence="2">
    <location>
        <begin position="129"/>
        <end position="151"/>
    </location>
</feature>
<dbReference type="CDD" id="cd00060">
    <property type="entry name" value="FHA"/>
    <property type="match status" value="1"/>
</dbReference>
<keyword evidence="2" id="KW-1133">Transmembrane helix</keyword>
<dbReference type="InterPro" id="IPR042095">
    <property type="entry name" value="SUMF_sf"/>
</dbReference>
<sequence>MTRTLSVIDTKGPRDYPAGDKPWSLGGGAAANVPLDDAPDGILAYIGYEGGHFFVQGITDGIDHNGKTLGASAWLKDGDRLEMAGRRWLCRISGEQVRLEAAEAAPALKAPSAPPPAPQQRMDARTRKLLGRAMLGVFALLLAGAGFVLLATPVRVEITPQPETVEIDGFLPLVSVAGQPLALPGSYRVRATLTGYHPLDTTLTVRGGEGDFAFTMEKLPGRLTVNSAPVSAAVVTVDGEPIGETPLRDVLVPAGQRTVEVTAPRYLPASRTVEIIGMDQAQGIDVTLEPAWAVVHVSSSPADAEVTVDGVVVGRTPVDLELLQGNRRIEVGKPLFETAARDIAVEAGVDQRLPTVALTPSPARVRLVTAPTGATVTLNDTYLGRSPLNIEMPPNKTHILRAALPGHQLAERRIRLGPTEAQTLALDLEPEYGTVFVSADPPDALLTVDGEPRGSAVQRLRLTTVPHRIEISMPGYVPYTAEVTPKAGLSDQITVTLQTEAEARRLNTPTSVTTGEGQALRLVTPGRFTMGSSRREVGRRANERAREVLLTRRYYLSERTVTNGEYRRFKNDHAVAAAGGKSLNLDDQPAVSVSWDDAARYLNWLSARDNLPAAYVEKDGAMVPASPPNTGYRLPSEAEWAWAARMAGRPQSVRFAWGGTYPPTGNAGNFADESARGIVPAILDGYDDGQPVSAPVGRYPANPAGFFDLGSNVAEWCHDFYDIYAPAPGTALTDPVGPPSGTHHVVRGASWRAAGISRLRLSYRDYASEPRIDLGFRIARTADSE</sequence>
<feature type="domain" description="Sulfatase-modifying factor enzyme-like" evidence="3">
    <location>
        <begin position="522"/>
        <end position="780"/>
    </location>
</feature>
<dbReference type="Gene3D" id="3.90.1580.10">
    <property type="entry name" value="paralog of FGE (formylglycine-generating enzyme)"/>
    <property type="match status" value="1"/>
</dbReference>
<dbReference type="PANTHER" id="PTHR23150:SF19">
    <property type="entry name" value="FORMYLGLYCINE-GENERATING ENZYME"/>
    <property type="match status" value="1"/>
</dbReference>
<proteinExistence type="predicted"/>
<dbReference type="Pfam" id="PF08308">
    <property type="entry name" value="PEGA"/>
    <property type="match status" value="4"/>
</dbReference>
<dbReference type="Proteomes" id="UP000271227">
    <property type="component" value="Unassembled WGS sequence"/>
</dbReference>
<dbReference type="RefSeq" id="WP_121936885.1">
    <property type="nucleotide sequence ID" value="NZ_REFR01000002.1"/>
</dbReference>
<dbReference type="InParanoid" id="A0A3M0CT04"/>
<evidence type="ECO:0000256" key="2">
    <source>
        <dbReference type="SAM" id="Phobius"/>
    </source>
</evidence>
<comment type="caution">
    <text evidence="5">The sequence shown here is derived from an EMBL/GenBank/DDBJ whole genome shotgun (WGS) entry which is preliminary data.</text>
</comment>
<keyword evidence="2" id="KW-0472">Membrane</keyword>
<evidence type="ECO:0000313" key="6">
    <source>
        <dbReference type="Proteomes" id="UP000271227"/>
    </source>
</evidence>
<dbReference type="SUPFAM" id="SSF56436">
    <property type="entry name" value="C-type lectin-like"/>
    <property type="match status" value="1"/>
</dbReference>
<evidence type="ECO:0000259" key="3">
    <source>
        <dbReference type="Pfam" id="PF03781"/>
    </source>
</evidence>
<dbReference type="Pfam" id="PF03781">
    <property type="entry name" value="FGE-sulfatase"/>
    <property type="match status" value="1"/>
</dbReference>
<protein>
    <submittedName>
        <fullName evidence="5">Formylglycine-generating enzyme required for sulfatase activity</fullName>
    </submittedName>
</protein>
<dbReference type="AlphaFoldDB" id="A0A3M0CT04"/>
<gene>
    <name evidence="5" type="ORF">BXY39_0094</name>
</gene>
<dbReference type="InterPro" id="IPR013229">
    <property type="entry name" value="PEGA"/>
</dbReference>
<dbReference type="OrthoDB" id="9768004at2"/>
<accession>A0A3M0CT04</accession>
<keyword evidence="2" id="KW-0812">Transmembrane</keyword>
<name>A0A3M0CT04_9PROT</name>
<feature type="domain" description="PEGA" evidence="4">
    <location>
        <begin position="433"/>
        <end position="499"/>
    </location>
</feature>
<feature type="domain" description="PEGA" evidence="4">
    <location>
        <begin position="221"/>
        <end position="290"/>
    </location>
</feature>
<organism evidence="5 6">
    <name type="scientific">Eilatimonas milleporae</name>
    <dbReference type="NCBI Taxonomy" id="911205"/>
    <lineage>
        <taxon>Bacteria</taxon>
        <taxon>Pseudomonadati</taxon>
        <taxon>Pseudomonadota</taxon>
        <taxon>Alphaproteobacteria</taxon>
        <taxon>Kordiimonadales</taxon>
        <taxon>Kordiimonadaceae</taxon>
        <taxon>Eilatimonas</taxon>
    </lineage>
</organism>
<dbReference type="InterPro" id="IPR016187">
    <property type="entry name" value="CTDL_fold"/>
</dbReference>
<evidence type="ECO:0000256" key="1">
    <source>
        <dbReference type="SAM" id="MobiDB-lite"/>
    </source>
</evidence>
<evidence type="ECO:0000313" key="5">
    <source>
        <dbReference type="EMBL" id="RMB12671.1"/>
    </source>
</evidence>
<dbReference type="InterPro" id="IPR005532">
    <property type="entry name" value="SUMF_dom"/>
</dbReference>
<dbReference type="PANTHER" id="PTHR23150">
    <property type="entry name" value="SULFATASE MODIFYING FACTOR 1, 2"/>
    <property type="match status" value="1"/>
</dbReference>
<dbReference type="EMBL" id="REFR01000002">
    <property type="protein sequence ID" value="RMB12671.1"/>
    <property type="molecule type" value="Genomic_DNA"/>
</dbReference>
<feature type="domain" description="PEGA" evidence="4">
    <location>
        <begin position="365"/>
        <end position="430"/>
    </location>
</feature>
<feature type="domain" description="PEGA" evidence="4">
    <location>
        <begin position="292"/>
        <end position="350"/>
    </location>
</feature>
<feature type="region of interest" description="Disordered" evidence="1">
    <location>
        <begin position="1"/>
        <end position="21"/>
    </location>
</feature>
<keyword evidence="6" id="KW-1185">Reference proteome</keyword>